<proteinExistence type="predicted"/>
<accession>A0ACB9DK51</accession>
<organism evidence="1 2">
    <name type="scientific">Arctium lappa</name>
    <name type="common">Greater burdock</name>
    <name type="synonym">Lappa major</name>
    <dbReference type="NCBI Taxonomy" id="4217"/>
    <lineage>
        <taxon>Eukaryota</taxon>
        <taxon>Viridiplantae</taxon>
        <taxon>Streptophyta</taxon>
        <taxon>Embryophyta</taxon>
        <taxon>Tracheophyta</taxon>
        <taxon>Spermatophyta</taxon>
        <taxon>Magnoliopsida</taxon>
        <taxon>eudicotyledons</taxon>
        <taxon>Gunneridae</taxon>
        <taxon>Pentapetalae</taxon>
        <taxon>asterids</taxon>
        <taxon>campanulids</taxon>
        <taxon>Asterales</taxon>
        <taxon>Asteraceae</taxon>
        <taxon>Carduoideae</taxon>
        <taxon>Cardueae</taxon>
        <taxon>Arctiinae</taxon>
        <taxon>Arctium</taxon>
    </lineage>
</organism>
<reference evidence="2" key="1">
    <citation type="journal article" date="2022" name="Mol. Ecol. Resour.">
        <title>The genomes of chicory, endive, great burdock and yacon provide insights into Asteraceae palaeo-polyploidization history and plant inulin production.</title>
        <authorList>
            <person name="Fan W."/>
            <person name="Wang S."/>
            <person name="Wang H."/>
            <person name="Wang A."/>
            <person name="Jiang F."/>
            <person name="Liu H."/>
            <person name="Zhao H."/>
            <person name="Xu D."/>
            <person name="Zhang Y."/>
        </authorList>
    </citation>
    <scope>NUCLEOTIDE SEQUENCE [LARGE SCALE GENOMIC DNA]</scope>
    <source>
        <strain evidence="2">cv. Niubang</strain>
    </source>
</reference>
<gene>
    <name evidence="1" type="ORF">L6452_09461</name>
</gene>
<comment type="caution">
    <text evidence="1">The sequence shown here is derived from an EMBL/GenBank/DDBJ whole genome shotgun (WGS) entry which is preliminary data.</text>
</comment>
<dbReference type="EMBL" id="CM042049">
    <property type="protein sequence ID" value="KAI3747019.1"/>
    <property type="molecule type" value="Genomic_DNA"/>
</dbReference>
<evidence type="ECO:0000313" key="2">
    <source>
        <dbReference type="Proteomes" id="UP001055879"/>
    </source>
</evidence>
<name>A0ACB9DK51_ARCLA</name>
<protein>
    <submittedName>
        <fullName evidence="1">Uncharacterized protein</fullName>
    </submittedName>
</protein>
<keyword evidence="2" id="KW-1185">Reference proteome</keyword>
<evidence type="ECO:0000313" key="1">
    <source>
        <dbReference type="EMBL" id="KAI3747019.1"/>
    </source>
</evidence>
<sequence>MVEIGLQEEEEIWGFFRTTFKGIARGRRRIIGYGFFFRTELKGDLDEIDYYCPECKGESVEQPVVDNSEPKLRSTESSQRSVLPDKISVICTGIEGIYYPKLHLQNL</sequence>
<dbReference type="Proteomes" id="UP001055879">
    <property type="component" value="Linkage Group LG03"/>
</dbReference>
<reference evidence="1 2" key="2">
    <citation type="journal article" date="2022" name="Mol. Ecol. Resour.">
        <title>The genomes of chicory, endive, great burdock and yacon provide insights into Asteraceae paleo-polyploidization history and plant inulin production.</title>
        <authorList>
            <person name="Fan W."/>
            <person name="Wang S."/>
            <person name="Wang H."/>
            <person name="Wang A."/>
            <person name="Jiang F."/>
            <person name="Liu H."/>
            <person name="Zhao H."/>
            <person name="Xu D."/>
            <person name="Zhang Y."/>
        </authorList>
    </citation>
    <scope>NUCLEOTIDE SEQUENCE [LARGE SCALE GENOMIC DNA]</scope>
    <source>
        <strain evidence="2">cv. Niubang</strain>
    </source>
</reference>